<keyword evidence="8 10" id="KW-0472">Membrane</keyword>
<dbReference type="Proteomes" id="UP000244168">
    <property type="component" value="Unassembled WGS sequence"/>
</dbReference>
<gene>
    <name evidence="11" type="ORF">C8P68_104344</name>
</gene>
<evidence type="ECO:0000313" key="12">
    <source>
        <dbReference type="Proteomes" id="UP000244168"/>
    </source>
</evidence>
<feature type="transmembrane region" description="Helical" evidence="10">
    <location>
        <begin position="170"/>
        <end position="191"/>
    </location>
</feature>
<dbReference type="Pfam" id="PF01554">
    <property type="entry name" value="MatE"/>
    <property type="match status" value="2"/>
</dbReference>
<evidence type="ECO:0000313" key="11">
    <source>
        <dbReference type="EMBL" id="PTQ96852.1"/>
    </source>
</evidence>
<dbReference type="InterPro" id="IPR048279">
    <property type="entry name" value="MdtK-like"/>
</dbReference>
<keyword evidence="3" id="KW-0050">Antiport</keyword>
<feature type="transmembrane region" description="Helical" evidence="10">
    <location>
        <begin position="92"/>
        <end position="119"/>
    </location>
</feature>
<evidence type="ECO:0000256" key="3">
    <source>
        <dbReference type="ARBA" id="ARBA00022449"/>
    </source>
</evidence>
<keyword evidence="2" id="KW-0813">Transport</keyword>
<feature type="transmembrane region" description="Helical" evidence="10">
    <location>
        <begin position="131"/>
        <end position="149"/>
    </location>
</feature>
<keyword evidence="7" id="KW-0406">Ion transport</keyword>
<evidence type="ECO:0000256" key="2">
    <source>
        <dbReference type="ARBA" id="ARBA00022448"/>
    </source>
</evidence>
<evidence type="ECO:0000256" key="7">
    <source>
        <dbReference type="ARBA" id="ARBA00023065"/>
    </source>
</evidence>
<dbReference type="CDD" id="cd13131">
    <property type="entry name" value="MATE_NorM_like"/>
    <property type="match status" value="1"/>
</dbReference>
<keyword evidence="12" id="KW-1185">Reference proteome</keyword>
<dbReference type="OrthoDB" id="9780160at2"/>
<evidence type="ECO:0000256" key="4">
    <source>
        <dbReference type="ARBA" id="ARBA00022475"/>
    </source>
</evidence>
<dbReference type="GO" id="GO:0042910">
    <property type="term" value="F:xenobiotic transmembrane transporter activity"/>
    <property type="evidence" value="ECO:0007669"/>
    <property type="project" value="InterPro"/>
</dbReference>
<keyword evidence="6 10" id="KW-1133">Transmembrane helix</keyword>
<dbReference type="InterPro" id="IPR002528">
    <property type="entry name" value="MATE_fam"/>
</dbReference>
<dbReference type="PIRSF" id="PIRSF006603">
    <property type="entry name" value="DinF"/>
    <property type="match status" value="1"/>
</dbReference>
<name>A0A2T5J9V8_9SPHI</name>
<dbReference type="NCBIfam" id="TIGR00797">
    <property type="entry name" value="matE"/>
    <property type="match status" value="1"/>
</dbReference>
<protein>
    <recommendedName>
        <fullName evidence="9">Multidrug-efflux transporter</fullName>
    </recommendedName>
</protein>
<dbReference type="GO" id="GO:0006811">
    <property type="term" value="P:monoatomic ion transport"/>
    <property type="evidence" value="ECO:0007669"/>
    <property type="project" value="UniProtKB-KW"/>
</dbReference>
<feature type="transmembrane region" description="Helical" evidence="10">
    <location>
        <begin position="281"/>
        <end position="302"/>
    </location>
</feature>
<dbReference type="PANTHER" id="PTHR43298">
    <property type="entry name" value="MULTIDRUG RESISTANCE PROTEIN NORM-RELATED"/>
    <property type="match status" value="1"/>
</dbReference>
<feature type="transmembrane region" description="Helical" evidence="10">
    <location>
        <begin position="58"/>
        <end position="80"/>
    </location>
</feature>
<feature type="transmembrane region" description="Helical" evidence="10">
    <location>
        <begin position="393"/>
        <end position="415"/>
    </location>
</feature>
<accession>A0A2T5J9V8</accession>
<evidence type="ECO:0000256" key="10">
    <source>
        <dbReference type="SAM" id="Phobius"/>
    </source>
</evidence>
<dbReference type="PANTHER" id="PTHR43298:SF2">
    <property type="entry name" value="FMN_FAD EXPORTER YEEO-RELATED"/>
    <property type="match status" value="1"/>
</dbReference>
<feature type="transmembrane region" description="Helical" evidence="10">
    <location>
        <begin position="421"/>
        <end position="439"/>
    </location>
</feature>
<keyword evidence="4" id="KW-1003">Cell membrane</keyword>
<proteinExistence type="predicted"/>
<dbReference type="AlphaFoldDB" id="A0A2T5J9V8"/>
<evidence type="ECO:0000256" key="5">
    <source>
        <dbReference type="ARBA" id="ARBA00022692"/>
    </source>
</evidence>
<comment type="caution">
    <text evidence="11">The sequence shown here is derived from an EMBL/GenBank/DDBJ whole genome shotgun (WGS) entry which is preliminary data.</text>
</comment>
<dbReference type="GO" id="GO:0005886">
    <property type="term" value="C:plasma membrane"/>
    <property type="evidence" value="ECO:0007669"/>
    <property type="project" value="UniProtKB-SubCell"/>
</dbReference>
<keyword evidence="5 10" id="KW-0812">Transmembrane</keyword>
<evidence type="ECO:0000256" key="9">
    <source>
        <dbReference type="ARBA" id="ARBA00031636"/>
    </source>
</evidence>
<dbReference type="RefSeq" id="WP_107828795.1">
    <property type="nucleotide sequence ID" value="NZ_CP160205.1"/>
</dbReference>
<reference evidence="11 12" key="1">
    <citation type="submission" date="2018-04" db="EMBL/GenBank/DDBJ databases">
        <title>Genomic Encyclopedia of Archaeal and Bacterial Type Strains, Phase II (KMG-II): from individual species to whole genera.</title>
        <authorList>
            <person name="Goeker M."/>
        </authorList>
    </citation>
    <scope>NUCLEOTIDE SEQUENCE [LARGE SCALE GENOMIC DNA]</scope>
    <source>
        <strain evidence="11 12">DSM 26809</strain>
    </source>
</reference>
<sequence>MKALYQKYKPHYRENLRLAIPVVISQAGHVLTQVSDSVVIGHFAGTIALAGVSLANNVFIIALVIGLGISYGITPLIAQYNGAGNKDGCGRLLVNSLLLNIIGGIVLCTVICLGLGLILPHLKQSPEVVAQARPFLLLLGLSLIPMLVFNTFKQFAEGLGFTKQAMQISIWGNVLNIILGVIFVKGLFGVTPMGIRGVGYSTLIDRTVMAVVMGSYVFRSDRFKSYLTGFTFKHIEWASCRELLRIGMPVAMQYVFEVSAFSGAGIIIGTISPSAQAAHQVALNMASLTYIMASGFAAAAAIKSGNHFGARNFERLRMSAVSSYHIVIIFMSLTAIIFATFNHLLPWIYTSDKAVIAIAAQLFIIAAAFQLFDGTQVVGLGVLRGMGDVNIPTIITFLAYWIVGLPVGYVLGISLNWGVKGVWYGLTLGLAVASVLLYWRFSRRSATER</sequence>
<feature type="transmembrane region" description="Helical" evidence="10">
    <location>
        <begin position="254"/>
        <end position="275"/>
    </location>
</feature>
<dbReference type="GO" id="GO:0015297">
    <property type="term" value="F:antiporter activity"/>
    <property type="evidence" value="ECO:0007669"/>
    <property type="project" value="UniProtKB-KW"/>
</dbReference>
<comment type="subcellular location">
    <subcellularLocation>
        <location evidence="1">Cell membrane</location>
        <topology evidence="1">Multi-pass membrane protein</topology>
    </subcellularLocation>
</comment>
<dbReference type="EMBL" id="QAOQ01000004">
    <property type="protein sequence ID" value="PTQ96852.1"/>
    <property type="molecule type" value="Genomic_DNA"/>
</dbReference>
<evidence type="ECO:0000256" key="1">
    <source>
        <dbReference type="ARBA" id="ARBA00004651"/>
    </source>
</evidence>
<feature type="transmembrane region" description="Helical" evidence="10">
    <location>
        <begin position="354"/>
        <end position="372"/>
    </location>
</feature>
<evidence type="ECO:0000256" key="6">
    <source>
        <dbReference type="ARBA" id="ARBA00022989"/>
    </source>
</evidence>
<organism evidence="11 12">
    <name type="scientific">Mucilaginibacter yixingensis</name>
    <dbReference type="NCBI Taxonomy" id="1295612"/>
    <lineage>
        <taxon>Bacteria</taxon>
        <taxon>Pseudomonadati</taxon>
        <taxon>Bacteroidota</taxon>
        <taxon>Sphingobacteriia</taxon>
        <taxon>Sphingobacteriales</taxon>
        <taxon>Sphingobacteriaceae</taxon>
        <taxon>Mucilaginibacter</taxon>
    </lineage>
</organism>
<evidence type="ECO:0000256" key="8">
    <source>
        <dbReference type="ARBA" id="ARBA00023136"/>
    </source>
</evidence>
<feature type="transmembrane region" description="Helical" evidence="10">
    <location>
        <begin position="323"/>
        <end position="348"/>
    </location>
</feature>
<dbReference type="InterPro" id="IPR050222">
    <property type="entry name" value="MATE_MdtK"/>
</dbReference>